<dbReference type="EMBL" id="JAMPKK010000034">
    <property type="protein sequence ID" value="MEP0865940.1"/>
    <property type="molecule type" value="Genomic_DNA"/>
</dbReference>
<protein>
    <submittedName>
        <fullName evidence="2">Uncharacterized protein</fullName>
    </submittedName>
</protein>
<reference evidence="2 3" key="1">
    <citation type="submission" date="2022-04" db="EMBL/GenBank/DDBJ databases">
        <title>Positive selection, recombination, and allopatry shape intraspecific diversity of widespread and dominant cyanobacteria.</title>
        <authorList>
            <person name="Wei J."/>
            <person name="Shu W."/>
            <person name="Hu C."/>
        </authorList>
    </citation>
    <scope>NUCLEOTIDE SEQUENCE [LARGE SCALE GENOMIC DNA]</scope>
    <source>
        <strain evidence="2 3">GB2-A5</strain>
    </source>
</reference>
<feature type="region of interest" description="Disordered" evidence="1">
    <location>
        <begin position="141"/>
        <end position="161"/>
    </location>
</feature>
<evidence type="ECO:0000313" key="2">
    <source>
        <dbReference type="EMBL" id="MEP0865940.1"/>
    </source>
</evidence>
<accession>A0ABV0JRR0</accession>
<dbReference type="Proteomes" id="UP001442494">
    <property type="component" value="Unassembled WGS sequence"/>
</dbReference>
<gene>
    <name evidence="2" type="ORF">NDI37_15845</name>
</gene>
<proteinExistence type="predicted"/>
<evidence type="ECO:0000313" key="3">
    <source>
        <dbReference type="Proteomes" id="UP001442494"/>
    </source>
</evidence>
<organism evidence="2 3">
    <name type="scientific">Funiculus sociatus GB2-A5</name>
    <dbReference type="NCBI Taxonomy" id="2933946"/>
    <lineage>
        <taxon>Bacteria</taxon>
        <taxon>Bacillati</taxon>
        <taxon>Cyanobacteriota</taxon>
        <taxon>Cyanophyceae</taxon>
        <taxon>Coleofasciculales</taxon>
        <taxon>Coleofasciculaceae</taxon>
        <taxon>Funiculus</taxon>
    </lineage>
</organism>
<dbReference type="RefSeq" id="WP_190418223.1">
    <property type="nucleotide sequence ID" value="NZ_JAMPKK010000034.1"/>
</dbReference>
<sequence>MNLDQQILALIDKAQLYGVPPEWITQIAPVLIEYATGLQHLEYYILQSPESGWLLTTLSNRAEPDVQKKVIHAFSTLEDAKGFQLVPEPQIVAQREPVTHILFETVGREVIDSTIFFDTPGNRTTGYEIFRVNLIERIKEHQQIHRPSPKSNPRNLPPDIA</sequence>
<comment type="caution">
    <text evidence="2">The sequence shown here is derived from an EMBL/GenBank/DDBJ whole genome shotgun (WGS) entry which is preliminary data.</text>
</comment>
<evidence type="ECO:0000256" key="1">
    <source>
        <dbReference type="SAM" id="MobiDB-lite"/>
    </source>
</evidence>
<name>A0ABV0JRR0_9CYAN</name>
<keyword evidence="3" id="KW-1185">Reference proteome</keyword>